<comment type="caution">
    <text evidence="2">The sequence shown here is derived from an EMBL/GenBank/DDBJ whole genome shotgun (WGS) entry which is preliminary data.</text>
</comment>
<sequence>DKLFTNLQNLKNIGNDYNFLSKEQEEAVRLFFKNFSIERHTELKERFLSLWNKLGAIYRRYHERLTALGIGYEGMLWRNALERLDVEALKYDTYVFVGFNMLNKVESSLFSTLRDAKRALFYWDYDLYYTKTQDRKHEAATFINRNLELFPSSLPSELFDAYRKPKKIHFISSPAESAQAHYLSEWLQSAVSEKEKDNAVVLCNEALLPSVLHAIPSTVENVNITMGFPLAQTPVYGFIKALVELQTSGYQPQTQRYLYSFVQPVLKHSYTRALSPKAETINGVLKANNRFYPTPAELKQDEFLSLLFTPCSDVRELCLYITEILKKVATLYRSEQEESGDAFNQLYREALFKSYTTVNRLLSLIENGDLQIQTDMFKSLINRILFASDIPFHGEPAIGLQIMGVLETRNLDFKNLLILSLNEGQLPKSGADASFIPYNLRKAFGMTTVDNRNAMYTYHFYRLIQRAESITLSYNTSSDGLNRKEWSRFLLQLLVDGTHNISREYLEAGQFLLSRKEICIEKTPEILSALKAGYDIRKHPKACFSPSALNTYLDCRMKFYYTYVARLKIPGEVSTEIDSATFGSI</sequence>
<keyword evidence="2" id="KW-0378">Hydrolase</keyword>
<dbReference type="SUPFAM" id="SSF52540">
    <property type="entry name" value="P-loop containing nucleoside triphosphate hydrolases"/>
    <property type="match status" value="1"/>
</dbReference>
<accession>A0A5J4Q3U9</accession>
<evidence type="ECO:0000259" key="1">
    <source>
        <dbReference type="Pfam" id="PF12705"/>
    </source>
</evidence>
<dbReference type="InterPro" id="IPR038726">
    <property type="entry name" value="PDDEXK_AddAB-type"/>
</dbReference>
<dbReference type="EMBL" id="SNRY01004821">
    <property type="protein sequence ID" value="KAA6316596.1"/>
    <property type="molecule type" value="Genomic_DNA"/>
</dbReference>
<feature type="non-terminal residue" evidence="2">
    <location>
        <position position="585"/>
    </location>
</feature>
<organism evidence="2">
    <name type="scientific">termite gut metagenome</name>
    <dbReference type="NCBI Taxonomy" id="433724"/>
    <lineage>
        <taxon>unclassified sequences</taxon>
        <taxon>metagenomes</taxon>
        <taxon>organismal metagenomes</taxon>
    </lineage>
</organism>
<dbReference type="GO" id="GO:0016787">
    <property type="term" value="F:hydrolase activity"/>
    <property type="evidence" value="ECO:0007669"/>
    <property type="project" value="UniProtKB-KW"/>
</dbReference>
<dbReference type="InterPro" id="IPR027417">
    <property type="entry name" value="P-loop_NTPase"/>
</dbReference>
<feature type="non-terminal residue" evidence="2">
    <location>
        <position position="1"/>
    </location>
</feature>
<evidence type="ECO:0000313" key="2">
    <source>
        <dbReference type="EMBL" id="KAA6316596.1"/>
    </source>
</evidence>
<keyword evidence="2" id="KW-0547">Nucleotide-binding</keyword>
<dbReference type="EC" id="3.6.4.12" evidence="2"/>
<proteinExistence type="predicted"/>
<protein>
    <submittedName>
        <fullName evidence="2">ATP-dependent helicase/deoxyribonuclease subunit B</fullName>
        <ecNumber evidence="2">3.6.4.12</ecNumber>
    </submittedName>
</protein>
<feature type="domain" description="PD-(D/E)XK endonuclease-like" evidence="1">
    <location>
        <begin position="544"/>
        <end position="585"/>
    </location>
</feature>
<dbReference type="GO" id="GO:0003678">
    <property type="term" value="F:DNA helicase activity"/>
    <property type="evidence" value="ECO:0007669"/>
    <property type="project" value="UniProtKB-EC"/>
</dbReference>
<dbReference type="Pfam" id="PF12705">
    <property type="entry name" value="PDDEXK_1"/>
    <property type="match status" value="1"/>
</dbReference>
<gene>
    <name evidence="2" type="ORF">EZS27_033116</name>
</gene>
<reference evidence="2" key="1">
    <citation type="submission" date="2019-03" db="EMBL/GenBank/DDBJ databases">
        <title>Single cell metagenomics reveals metabolic interactions within the superorganism composed of flagellate Streblomastix strix and complex community of Bacteroidetes bacteria on its surface.</title>
        <authorList>
            <person name="Treitli S.C."/>
            <person name="Kolisko M."/>
            <person name="Husnik F."/>
            <person name="Keeling P."/>
            <person name="Hampl V."/>
        </authorList>
    </citation>
    <scope>NUCLEOTIDE SEQUENCE</scope>
    <source>
        <strain evidence="2">STM</strain>
    </source>
</reference>
<dbReference type="AlphaFoldDB" id="A0A5J4Q3U9"/>
<keyword evidence="2" id="KW-0067">ATP-binding</keyword>
<name>A0A5J4Q3U9_9ZZZZ</name>
<keyword evidence="2" id="KW-0347">Helicase</keyword>